<dbReference type="Pfam" id="PF03094">
    <property type="entry name" value="Mlo"/>
    <property type="match status" value="1"/>
</dbReference>
<comment type="subcellular location">
    <subcellularLocation>
        <location evidence="1 8">Membrane</location>
        <topology evidence="1 8">Multi-pass membrane protein</topology>
    </subcellularLocation>
</comment>
<evidence type="ECO:0000313" key="12">
    <source>
        <dbReference type="Proteomes" id="UP000230069"/>
    </source>
</evidence>
<feature type="compositionally biased region" description="Polar residues" evidence="9">
    <location>
        <begin position="502"/>
        <end position="513"/>
    </location>
</feature>
<evidence type="ECO:0000256" key="6">
    <source>
        <dbReference type="ARBA" id="ARBA00023136"/>
    </source>
</evidence>
<dbReference type="PANTHER" id="PTHR31942:SF84">
    <property type="entry name" value="MLO-LIKE PROTEIN 12"/>
    <property type="match status" value="1"/>
</dbReference>
<feature type="compositionally biased region" description="Basic and acidic residues" evidence="9">
    <location>
        <begin position="534"/>
        <end position="548"/>
    </location>
</feature>
<dbReference type="InParanoid" id="A0A2G5D509"/>
<evidence type="ECO:0000256" key="7">
    <source>
        <dbReference type="ARBA" id="ARBA00023265"/>
    </source>
</evidence>
<feature type="transmembrane region" description="Helical" evidence="10">
    <location>
        <begin position="370"/>
        <end position="394"/>
    </location>
</feature>
<evidence type="ECO:0000256" key="1">
    <source>
        <dbReference type="ARBA" id="ARBA00004141"/>
    </source>
</evidence>
<protein>
    <recommendedName>
        <fullName evidence="8">MLO-like protein</fullName>
    </recommendedName>
</protein>
<keyword evidence="5 8" id="KW-1133">Transmembrane helix</keyword>
<evidence type="ECO:0000256" key="9">
    <source>
        <dbReference type="SAM" id="MobiDB-lite"/>
    </source>
</evidence>
<sequence length="598" mass="69171">MAGESKGRSLEETPTWAVAVVCFVLVLISIFIEHIIHLIGKWFTKKHKRALYEALEKVKAELMLMGFISLLLTVAQGPIADICIPQSVANTWHPCNKKEEEKKSGGESESSSDDSKANRRLLSMLYSSDGSNRRILASKYPDYCKDKGKVALISTDGIHQLHIFIFVLAITHVLYCILTLALGRLKMRKWKAWEKETKTVEYQFQHDPERFRFARDTSFGRRHLNFWSETPILIWIVCFFRQFFRSVPKVDYLTLRHGFIMAHLAPQSASRFDFQKYINRSLEEDFKVVVGISPTLWFFAVLFLLFNTHGWFSYLWLPFIPLIIILLVGTKLQVIITRMGLRIQDRGDVVKGVPTVKPADDLFWFNSPGLILFLINFVLFQNAFQLAFFAWSWYEFGLRSCFHEKLEDVIIRISMGVIIQLLCSYVTLPLYALVTQMGSTMKPTIFNDRVASALKNWHHTARKQIKHNRASGSVTPMSSRPATPSYGMSPVHLLRNNVYRSDQFDSLQNSPRRSNMDYENYESEGSRSPSPMHRHGEDSSSHHYEPRHLDEQEKRAIEMTMTDLVPNPPTIHTQHEIDIDNSNYRVKKGSIDFSFDKR</sequence>
<gene>
    <name evidence="8" type="primary">MLO</name>
    <name evidence="11" type="ORF">AQUCO_02700062v1</name>
</gene>
<evidence type="ECO:0000313" key="11">
    <source>
        <dbReference type="EMBL" id="PIA38588.1"/>
    </source>
</evidence>
<evidence type="ECO:0000256" key="5">
    <source>
        <dbReference type="ARBA" id="ARBA00022989"/>
    </source>
</evidence>
<keyword evidence="6 8" id="KW-0472">Membrane</keyword>
<dbReference type="PANTHER" id="PTHR31942">
    <property type="entry name" value="MLO-LIKE PROTEIN 1"/>
    <property type="match status" value="1"/>
</dbReference>
<dbReference type="GO" id="GO:0005516">
    <property type="term" value="F:calmodulin binding"/>
    <property type="evidence" value="ECO:0007669"/>
    <property type="project" value="UniProtKB-KW"/>
</dbReference>
<keyword evidence="8" id="KW-0112">Calmodulin-binding</keyword>
<proteinExistence type="inferred from homology"/>
<feature type="transmembrane region" description="Helical" evidence="10">
    <location>
        <begin position="409"/>
        <end position="434"/>
    </location>
</feature>
<feature type="transmembrane region" description="Helical" evidence="10">
    <location>
        <begin position="161"/>
        <end position="182"/>
    </location>
</feature>
<keyword evidence="12" id="KW-1185">Reference proteome</keyword>
<comment type="domain">
    <text evidence="8">The C-terminus contains a calmodulin-binding domain, which binds calmodulin in a calcium-dependent fashion.</text>
</comment>
<evidence type="ECO:0000256" key="10">
    <source>
        <dbReference type="SAM" id="Phobius"/>
    </source>
</evidence>
<evidence type="ECO:0000256" key="4">
    <source>
        <dbReference type="ARBA" id="ARBA00022821"/>
    </source>
</evidence>
<keyword evidence="4 8" id="KW-0611">Plant defense</keyword>
<dbReference type="GO" id="GO:0016020">
    <property type="term" value="C:membrane"/>
    <property type="evidence" value="ECO:0007669"/>
    <property type="project" value="UniProtKB-SubCell"/>
</dbReference>
<evidence type="ECO:0000256" key="3">
    <source>
        <dbReference type="ARBA" id="ARBA00022692"/>
    </source>
</evidence>
<feature type="transmembrane region" description="Helical" evidence="10">
    <location>
        <begin position="60"/>
        <end position="79"/>
    </location>
</feature>
<dbReference type="Proteomes" id="UP000230069">
    <property type="component" value="Unassembled WGS sequence"/>
</dbReference>
<dbReference type="FunCoup" id="A0A2G5D509">
    <property type="interactions" value="619"/>
</dbReference>
<feature type="region of interest" description="Disordered" evidence="9">
    <location>
        <begin position="465"/>
        <end position="487"/>
    </location>
</feature>
<feature type="transmembrane region" description="Helical" evidence="10">
    <location>
        <begin position="16"/>
        <end position="39"/>
    </location>
</feature>
<name>A0A2G5D509_AQUCA</name>
<organism evidence="11 12">
    <name type="scientific">Aquilegia coerulea</name>
    <name type="common">Rocky mountain columbine</name>
    <dbReference type="NCBI Taxonomy" id="218851"/>
    <lineage>
        <taxon>Eukaryota</taxon>
        <taxon>Viridiplantae</taxon>
        <taxon>Streptophyta</taxon>
        <taxon>Embryophyta</taxon>
        <taxon>Tracheophyta</taxon>
        <taxon>Spermatophyta</taxon>
        <taxon>Magnoliopsida</taxon>
        <taxon>Ranunculales</taxon>
        <taxon>Ranunculaceae</taxon>
        <taxon>Thalictroideae</taxon>
        <taxon>Aquilegia</taxon>
    </lineage>
</organism>
<reference evidence="11 12" key="1">
    <citation type="submission" date="2017-09" db="EMBL/GenBank/DDBJ databases">
        <title>WGS assembly of Aquilegia coerulea Goldsmith.</title>
        <authorList>
            <person name="Hodges S."/>
            <person name="Kramer E."/>
            <person name="Nordborg M."/>
            <person name="Tomkins J."/>
            <person name="Borevitz J."/>
            <person name="Derieg N."/>
            <person name="Yan J."/>
            <person name="Mihaltcheva S."/>
            <person name="Hayes R.D."/>
            <person name="Rokhsar D."/>
        </authorList>
    </citation>
    <scope>NUCLEOTIDE SEQUENCE [LARGE SCALE GENOMIC DNA]</scope>
    <source>
        <strain evidence="12">cv. Goldsmith</strain>
    </source>
</reference>
<dbReference type="InterPro" id="IPR004326">
    <property type="entry name" value="Mlo"/>
</dbReference>
<feature type="transmembrane region" description="Helical" evidence="10">
    <location>
        <begin position="312"/>
        <end position="336"/>
    </location>
</feature>
<keyword evidence="3 8" id="KW-0812">Transmembrane</keyword>
<dbReference type="GO" id="GO:0006952">
    <property type="term" value="P:defense response"/>
    <property type="evidence" value="ECO:0007669"/>
    <property type="project" value="UniProtKB-KW"/>
</dbReference>
<evidence type="ECO:0000256" key="2">
    <source>
        <dbReference type="ARBA" id="ARBA00006574"/>
    </source>
</evidence>
<feature type="compositionally biased region" description="Basic and acidic residues" evidence="9">
    <location>
        <begin position="97"/>
        <end position="106"/>
    </location>
</feature>
<feature type="transmembrane region" description="Helical" evidence="10">
    <location>
        <begin position="286"/>
        <end position="306"/>
    </location>
</feature>
<dbReference type="AlphaFoldDB" id="A0A2G5D509"/>
<comment type="function">
    <text evidence="8">May be involved in modulation of pathogen defense and leaf cell death.</text>
</comment>
<comment type="similarity">
    <text evidence="2 8">Belongs to the MLO family.</text>
</comment>
<feature type="region of interest" description="Disordered" evidence="9">
    <location>
        <begin position="97"/>
        <end position="116"/>
    </location>
</feature>
<accession>A0A2G5D509</accession>
<feature type="region of interest" description="Disordered" evidence="9">
    <location>
        <begin position="502"/>
        <end position="548"/>
    </location>
</feature>
<feature type="compositionally biased region" description="Polar residues" evidence="9">
    <location>
        <begin position="470"/>
        <end position="482"/>
    </location>
</feature>
<evidence type="ECO:0000256" key="8">
    <source>
        <dbReference type="RuleBase" id="RU280816"/>
    </source>
</evidence>
<keyword evidence="7 8" id="KW-0568">Pathogenesis-related protein</keyword>
<dbReference type="STRING" id="218851.A0A2G5D509"/>
<dbReference type="OrthoDB" id="1388414at2759"/>
<dbReference type="EMBL" id="KZ305044">
    <property type="protein sequence ID" value="PIA38588.1"/>
    <property type="molecule type" value="Genomic_DNA"/>
</dbReference>